<evidence type="ECO:0000313" key="3">
    <source>
        <dbReference type="Proteomes" id="UP000037210"/>
    </source>
</evidence>
<dbReference type="Pfam" id="PF07969">
    <property type="entry name" value="Amidohydro_3"/>
    <property type="match status" value="1"/>
</dbReference>
<dbReference type="InterPro" id="IPR013108">
    <property type="entry name" value="Amidohydro_3"/>
</dbReference>
<dbReference type="Gene3D" id="2.30.40.10">
    <property type="entry name" value="Urease, subunit C, domain 1"/>
    <property type="match status" value="1"/>
</dbReference>
<dbReference type="SUPFAM" id="SSF51338">
    <property type="entry name" value="Composite domain of metallo-dependent hydrolases"/>
    <property type="match status" value="1"/>
</dbReference>
<dbReference type="PATRIC" id="fig|1685127.3.peg.148"/>
<feature type="domain" description="Amidohydrolase 3" evidence="1">
    <location>
        <begin position="47"/>
        <end position="524"/>
    </location>
</feature>
<reference evidence="2 3" key="1">
    <citation type="submission" date="2015-06" db="EMBL/GenBank/DDBJ databases">
        <title>New insights into the roles of widespread benthic archaea in carbon and nitrogen cycling.</title>
        <authorList>
            <person name="Lazar C.S."/>
            <person name="Baker B.J."/>
            <person name="Seitz K.W."/>
            <person name="Hyde A.S."/>
            <person name="Dick G.J."/>
            <person name="Hinrichs K.-U."/>
            <person name="Teske A.P."/>
        </authorList>
    </citation>
    <scope>NUCLEOTIDE SEQUENCE [LARGE SCALE GENOMIC DNA]</scope>
    <source>
        <strain evidence="2">DG-45</strain>
    </source>
</reference>
<dbReference type="InterPro" id="IPR011059">
    <property type="entry name" value="Metal-dep_hydrolase_composite"/>
</dbReference>
<organism evidence="2 3">
    <name type="scientific">miscellaneous Crenarchaeota group-15 archaeon DG-45</name>
    <dbReference type="NCBI Taxonomy" id="1685127"/>
    <lineage>
        <taxon>Archaea</taxon>
        <taxon>Candidatus Bathyarchaeota</taxon>
        <taxon>MCG-15</taxon>
    </lineage>
</organism>
<dbReference type="PANTHER" id="PTHR11647">
    <property type="entry name" value="HYDRANTOINASE/DIHYDROPYRIMIDINASE FAMILY MEMBER"/>
    <property type="match status" value="1"/>
</dbReference>
<dbReference type="InterPro" id="IPR023100">
    <property type="entry name" value="D-aminoacylase_insert_dom_sf"/>
</dbReference>
<accession>A0A0M0BS49</accession>
<dbReference type="InterPro" id="IPR050378">
    <property type="entry name" value="Metallo-dep_Hydrolases_sf"/>
</dbReference>
<dbReference type="InterPro" id="IPR032466">
    <property type="entry name" value="Metal_Hydrolase"/>
</dbReference>
<proteinExistence type="predicted"/>
<dbReference type="Gene3D" id="3.20.20.140">
    <property type="entry name" value="Metal-dependent hydrolases"/>
    <property type="match status" value="1"/>
</dbReference>
<sequence>MELTYDLLIKNGRVLDGAGNHWYRGDVAVSEGRIAAVGALVGAEADRVIDAGGLVVAPGFVDAHSHADSVTLVYPQMESTVMQGITTVVAGQCGSSLAPVSPELREELERRAADSLPPEAELKITWTTFDEYLREEERRGLGANVAHLVGHGAIRTAAMGFDARDPTDEELERMRELTAEAMEAGAFGLSTGLIYPPGIFAKTGEIIELARVAARYGGVYDSHIRGEGRTLLRAVGEAIAIGERAGLPVQISHHKAAAREMWGKSEETLRMMEEARGRGVDVTLDQYPYRAGATGLVSLLPPWAHDGGVQRLLERLRDPEQRERMRRDIEEGLPDWQNFAGEAGWENVYVTYVKTEANRAAEGRNLSEIREMRGDPDEFTSLYRLLLEEEGAAGMIIFMMEEDDIRRIMRHPLHMVGTDAGSVAPTGIMSRGKPHPRHYGTYPKILGRYVREQGVLRLEEAVRKMTSLPAQRFGLLDRGLLRPGMRADIVVFNPDTIIDKATFQDPHRFPEGIEHVVVNGQVTVDEGEYTEALAGRTLRKRGAAPTL</sequence>
<dbReference type="GO" id="GO:0016812">
    <property type="term" value="F:hydrolase activity, acting on carbon-nitrogen (but not peptide) bonds, in cyclic amides"/>
    <property type="evidence" value="ECO:0007669"/>
    <property type="project" value="TreeGrafter"/>
</dbReference>
<dbReference type="GO" id="GO:0016811">
    <property type="term" value="F:hydrolase activity, acting on carbon-nitrogen (but not peptide) bonds, in linear amides"/>
    <property type="evidence" value="ECO:0007669"/>
    <property type="project" value="InterPro"/>
</dbReference>
<dbReference type="AlphaFoldDB" id="A0A0M0BS49"/>
<dbReference type="Proteomes" id="UP000037210">
    <property type="component" value="Unassembled WGS sequence"/>
</dbReference>
<dbReference type="PANTHER" id="PTHR11647:SF1">
    <property type="entry name" value="COLLAPSIN RESPONSE MEDIATOR PROTEIN"/>
    <property type="match status" value="1"/>
</dbReference>
<dbReference type="SUPFAM" id="SSF51556">
    <property type="entry name" value="Metallo-dependent hydrolases"/>
    <property type="match status" value="1"/>
</dbReference>
<dbReference type="EMBL" id="LFWZ01000005">
    <property type="protein sequence ID" value="KON31418.1"/>
    <property type="molecule type" value="Genomic_DNA"/>
</dbReference>
<dbReference type="Gene3D" id="3.30.1490.130">
    <property type="entry name" value="D-aminoacylase. Domain 3"/>
    <property type="match status" value="1"/>
</dbReference>
<gene>
    <name evidence="2" type="ORF">AC482_00855</name>
</gene>
<name>A0A0M0BS49_9ARCH</name>
<dbReference type="CDD" id="cd01297">
    <property type="entry name" value="D-aminoacylase"/>
    <property type="match status" value="1"/>
</dbReference>
<dbReference type="GO" id="GO:0005829">
    <property type="term" value="C:cytosol"/>
    <property type="evidence" value="ECO:0007669"/>
    <property type="project" value="TreeGrafter"/>
</dbReference>
<evidence type="ECO:0000259" key="1">
    <source>
        <dbReference type="Pfam" id="PF07969"/>
    </source>
</evidence>
<protein>
    <recommendedName>
        <fullName evidence="1">Amidohydrolase 3 domain-containing protein</fullName>
    </recommendedName>
</protein>
<evidence type="ECO:0000313" key="2">
    <source>
        <dbReference type="EMBL" id="KON31418.1"/>
    </source>
</evidence>
<comment type="caution">
    <text evidence="2">The sequence shown here is derived from an EMBL/GenBank/DDBJ whole genome shotgun (WGS) entry which is preliminary data.</text>
</comment>